<feature type="transmembrane region" description="Helical" evidence="1">
    <location>
        <begin position="80"/>
        <end position="97"/>
    </location>
</feature>
<evidence type="ECO:0000313" key="3">
    <source>
        <dbReference type="Proteomes" id="UP000547528"/>
    </source>
</evidence>
<evidence type="ECO:0000256" key="1">
    <source>
        <dbReference type="SAM" id="Phobius"/>
    </source>
</evidence>
<gene>
    <name evidence="2" type="ORF">FHX47_000780</name>
</gene>
<keyword evidence="1" id="KW-0812">Transmembrane</keyword>
<dbReference type="AlphaFoldDB" id="A0A7W5XK65"/>
<keyword evidence="1" id="KW-1133">Transmembrane helix</keyword>
<organism evidence="2 3">
    <name type="scientific">Garicola koreensis</name>
    <dbReference type="NCBI Taxonomy" id="1262554"/>
    <lineage>
        <taxon>Bacteria</taxon>
        <taxon>Bacillati</taxon>
        <taxon>Actinomycetota</taxon>
        <taxon>Actinomycetes</taxon>
        <taxon>Micrococcales</taxon>
        <taxon>Micrococcaceae</taxon>
        <taxon>Garicola</taxon>
    </lineage>
</organism>
<dbReference type="EMBL" id="JACIBT010000001">
    <property type="protein sequence ID" value="MBB3667187.1"/>
    <property type="molecule type" value="Genomic_DNA"/>
</dbReference>
<evidence type="ECO:0000313" key="2">
    <source>
        <dbReference type="EMBL" id="MBB3667187.1"/>
    </source>
</evidence>
<keyword evidence="1" id="KW-0472">Membrane</keyword>
<protein>
    <recommendedName>
        <fullName evidence="4">DoxX family protein</fullName>
    </recommendedName>
</protein>
<keyword evidence="3" id="KW-1185">Reference proteome</keyword>
<dbReference type="Proteomes" id="UP000547528">
    <property type="component" value="Unassembled WGS sequence"/>
</dbReference>
<comment type="caution">
    <text evidence="2">The sequence shown here is derived from an EMBL/GenBank/DDBJ whole genome shotgun (WGS) entry which is preliminary data.</text>
</comment>
<proteinExistence type="predicted"/>
<evidence type="ECO:0008006" key="4">
    <source>
        <dbReference type="Google" id="ProtNLM"/>
    </source>
</evidence>
<name>A0A7W5XK65_9MICC</name>
<sequence>MSRLSNGILRGVTGAYMLQAGYGKRNMSREAAEGTQQFAATGVPQVKNMRGETFGKLLSTAEMGLGAVLLTPFISNRLAGLGLASFSAAVLSIYFRNDDMTQRDGIRPSEPGTGLSKDIFLAAIAGALISDRSKK</sequence>
<accession>A0A7W5XK65</accession>
<reference evidence="2 3" key="1">
    <citation type="submission" date="2020-08" db="EMBL/GenBank/DDBJ databases">
        <title>Sequencing the genomes of 1000 actinobacteria strains.</title>
        <authorList>
            <person name="Klenk H.-P."/>
        </authorList>
    </citation>
    <scope>NUCLEOTIDE SEQUENCE [LARGE SCALE GENOMIC DNA]</scope>
    <source>
        <strain evidence="2 3">DSM 28238</strain>
    </source>
</reference>
<dbReference type="RefSeq" id="WP_183357539.1">
    <property type="nucleotide sequence ID" value="NZ_BAABKR010000001.1"/>
</dbReference>